<sequence length="144" mass="15431">MKTRVHYTSPKGCSEAVAEAIAREATQPKEPLPPAYMPEGVPLMFLGCEESGGKIDKVMQAFISTMNPGRVAHVALFTTAPKHTHATADAIKKVLEGNGIKVMSEIFVANGKGGFLQGGKQPTEDDLNQARAWAKKQIAAVLEQ</sequence>
<dbReference type="EMBL" id="DVNK01000015">
    <property type="protein sequence ID" value="HIU46043.1"/>
    <property type="molecule type" value="Genomic_DNA"/>
</dbReference>
<dbReference type="AlphaFoldDB" id="A0A9D1S4E5"/>
<comment type="caution">
    <text evidence="1">The sequence shown here is derived from an EMBL/GenBank/DDBJ whole genome shotgun (WGS) entry which is preliminary data.</text>
</comment>
<reference evidence="1" key="1">
    <citation type="submission" date="2020-10" db="EMBL/GenBank/DDBJ databases">
        <authorList>
            <person name="Gilroy R."/>
        </authorList>
    </citation>
    <scope>NUCLEOTIDE SEQUENCE</scope>
    <source>
        <strain evidence="1">ChiSxjej2B14-8506</strain>
    </source>
</reference>
<reference evidence="1" key="2">
    <citation type="journal article" date="2021" name="PeerJ">
        <title>Extensive microbial diversity within the chicken gut microbiome revealed by metagenomics and culture.</title>
        <authorList>
            <person name="Gilroy R."/>
            <person name="Ravi A."/>
            <person name="Getino M."/>
            <person name="Pursley I."/>
            <person name="Horton D.L."/>
            <person name="Alikhan N.F."/>
            <person name="Baker D."/>
            <person name="Gharbi K."/>
            <person name="Hall N."/>
            <person name="Watson M."/>
            <person name="Adriaenssens E.M."/>
            <person name="Foster-Nyarko E."/>
            <person name="Jarju S."/>
            <person name="Secka A."/>
            <person name="Antonio M."/>
            <person name="Oren A."/>
            <person name="Chaudhuri R.R."/>
            <person name="La Ragione R."/>
            <person name="Hildebrand F."/>
            <person name="Pallen M.J."/>
        </authorList>
    </citation>
    <scope>NUCLEOTIDE SEQUENCE</scope>
    <source>
        <strain evidence="1">ChiSxjej2B14-8506</strain>
    </source>
</reference>
<organism evidence="1 2">
    <name type="scientific">Candidatus Fimadaptatus faecigallinarum</name>
    <dbReference type="NCBI Taxonomy" id="2840814"/>
    <lineage>
        <taxon>Bacteria</taxon>
        <taxon>Bacillati</taxon>
        <taxon>Bacillota</taxon>
        <taxon>Clostridia</taxon>
        <taxon>Eubacteriales</taxon>
        <taxon>Candidatus Fimadaptatus</taxon>
    </lineage>
</organism>
<dbReference type="Gene3D" id="3.40.50.360">
    <property type="match status" value="1"/>
</dbReference>
<evidence type="ECO:0000313" key="1">
    <source>
        <dbReference type="EMBL" id="HIU46043.1"/>
    </source>
</evidence>
<gene>
    <name evidence="1" type="ORF">IAC59_02130</name>
</gene>
<accession>A0A9D1S4E5</accession>
<dbReference type="Proteomes" id="UP000824123">
    <property type="component" value="Unassembled WGS sequence"/>
</dbReference>
<evidence type="ECO:0000313" key="2">
    <source>
        <dbReference type="Proteomes" id="UP000824123"/>
    </source>
</evidence>
<protein>
    <submittedName>
        <fullName evidence="1">Nitric oxide synthase</fullName>
    </submittedName>
</protein>
<name>A0A9D1S4E5_9FIRM</name>
<dbReference type="SUPFAM" id="SSF52218">
    <property type="entry name" value="Flavoproteins"/>
    <property type="match status" value="1"/>
</dbReference>
<dbReference type="InterPro" id="IPR029039">
    <property type="entry name" value="Flavoprotein-like_sf"/>
</dbReference>
<proteinExistence type="predicted"/>